<evidence type="ECO:0000313" key="3">
    <source>
        <dbReference type="EMBL" id="KAF7989985.1"/>
    </source>
</evidence>
<comment type="caution">
    <text evidence="3">The sequence shown here is derived from an EMBL/GenBank/DDBJ whole genome shotgun (WGS) entry which is preliminary data.</text>
</comment>
<feature type="coiled-coil region" evidence="1">
    <location>
        <begin position="316"/>
        <end position="347"/>
    </location>
</feature>
<dbReference type="OrthoDB" id="9906141at2759"/>
<protein>
    <recommendedName>
        <fullName evidence="2">Tubulin epsilon and delta complex protein 1 domain-containing protein</fullName>
    </recommendedName>
</protein>
<dbReference type="EMBL" id="JACMRX010000005">
    <property type="protein sequence ID" value="KAF7989985.1"/>
    <property type="molecule type" value="Genomic_DNA"/>
</dbReference>
<accession>A0A834XMV0</accession>
<dbReference type="InterPro" id="IPR043535">
    <property type="entry name" value="TEDC1"/>
</dbReference>
<evidence type="ECO:0000256" key="1">
    <source>
        <dbReference type="SAM" id="Coils"/>
    </source>
</evidence>
<proteinExistence type="predicted"/>
<keyword evidence="4" id="KW-1185">Reference proteome</keyword>
<name>A0A834XMV0_APHGI</name>
<evidence type="ECO:0000313" key="4">
    <source>
        <dbReference type="Proteomes" id="UP000639338"/>
    </source>
</evidence>
<organism evidence="3 4">
    <name type="scientific">Aphidius gifuensis</name>
    <name type="common">Parasitoid wasp</name>
    <dbReference type="NCBI Taxonomy" id="684658"/>
    <lineage>
        <taxon>Eukaryota</taxon>
        <taxon>Metazoa</taxon>
        <taxon>Ecdysozoa</taxon>
        <taxon>Arthropoda</taxon>
        <taxon>Hexapoda</taxon>
        <taxon>Insecta</taxon>
        <taxon>Pterygota</taxon>
        <taxon>Neoptera</taxon>
        <taxon>Endopterygota</taxon>
        <taxon>Hymenoptera</taxon>
        <taxon>Apocrita</taxon>
        <taxon>Ichneumonoidea</taxon>
        <taxon>Braconidae</taxon>
        <taxon>Aphidiinae</taxon>
        <taxon>Aphidius</taxon>
    </lineage>
</organism>
<gene>
    <name evidence="3" type="ORF">HCN44_008659</name>
</gene>
<evidence type="ECO:0000259" key="2">
    <source>
        <dbReference type="Pfam" id="PF14970"/>
    </source>
</evidence>
<dbReference type="PANTHER" id="PTHR35076:SF1">
    <property type="entry name" value="TUBULIN EPSILON AND DELTA COMPLEX PROTEIN 1"/>
    <property type="match status" value="1"/>
</dbReference>
<dbReference type="Pfam" id="PF14970">
    <property type="entry name" value="TEDC1"/>
    <property type="match status" value="1"/>
</dbReference>
<dbReference type="PANTHER" id="PTHR35076">
    <property type="entry name" value="TUBULIN EPSILON AND DELTA COMPLEX PROTEIN 1"/>
    <property type="match status" value="1"/>
</dbReference>
<dbReference type="Proteomes" id="UP000639338">
    <property type="component" value="Unassembled WGS sequence"/>
</dbReference>
<dbReference type="AlphaFoldDB" id="A0A834XMV0"/>
<sequence length="361" mass="41632">MTDIKKTINYLCQCIELCTGHKIKPEYFESFNQNKSSPEAINCFWSVLHTLSHFAVKNIQPTVEFPNYDIVETTKLHFGFLQYSGIYFYGLQKNDENICELVLALAWLIAKQNILETIVRSKIIDSILSGNIHQNVDNTKTKNDGIKKKLDFSSQINTVMHKSMLISYNLKGLTKIIEDKIKTTAKIHTASSNCSGILHLDPLEAAIIKRYNSNNKNYTKIDEEIMNDLNKIKSILNVYFKFSKNENIFFHWITTVMKELEIKKTEISKETIDQLSTFISILRNLVKKKIYSVKKNDNDIKINEISVTSKLQRENNTNNNNLNNKVNEKLKNEEENIAVKLKIISNELAIMLKSIPNCLQV</sequence>
<reference evidence="3 4" key="1">
    <citation type="submission" date="2020-08" db="EMBL/GenBank/DDBJ databases">
        <title>Aphidius gifuensis genome sequencing and assembly.</title>
        <authorList>
            <person name="Du Z."/>
        </authorList>
    </citation>
    <scope>NUCLEOTIDE SEQUENCE [LARGE SCALE GENOMIC DNA]</scope>
    <source>
        <strain evidence="3">YNYX2018</strain>
        <tissue evidence="3">Adults</tissue>
    </source>
</reference>
<keyword evidence="1" id="KW-0175">Coiled coil</keyword>
<dbReference type="InterPro" id="IPR027996">
    <property type="entry name" value="TEDC1_dom"/>
</dbReference>
<feature type="domain" description="Tubulin epsilon and delta complex protein 1" evidence="2">
    <location>
        <begin position="83"/>
        <end position="257"/>
    </location>
</feature>